<dbReference type="VEuPathDB" id="FungiDB:MFRU_086g00040"/>
<dbReference type="PANTHER" id="PTHR35859:SF5">
    <property type="entry name" value="ION TRANSPORT DOMAIN-CONTAINING PROTEIN"/>
    <property type="match status" value="1"/>
</dbReference>
<comment type="caution">
    <text evidence="3">The sequence shown here is derived from an EMBL/GenBank/DDBJ whole genome shotgun (WGS) entry which is preliminary data.</text>
</comment>
<feature type="compositionally biased region" description="Basic and acidic residues" evidence="1">
    <location>
        <begin position="401"/>
        <end position="413"/>
    </location>
</feature>
<keyword evidence="2" id="KW-0472">Membrane</keyword>
<feature type="region of interest" description="Disordered" evidence="1">
    <location>
        <begin position="342"/>
        <end position="491"/>
    </location>
</feature>
<evidence type="ECO:0000256" key="2">
    <source>
        <dbReference type="SAM" id="Phobius"/>
    </source>
</evidence>
<evidence type="ECO:0000256" key="1">
    <source>
        <dbReference type="SAM" id="MobiDB-lite"/>
    </source>
</evidence>
<dbReference type="EMBL" id="VICG01000006">
    <property type="protein sequence ID" value="KAA8571281.1"/>
    <property type="molecule type" value="Genomic_DNA"/>
</dbReference>
<dbReference type="Proteomes" id="UP000322873">
    <property type="component" value="Unassembled WGS sequence"/>
</dbReference>
<keyword evidence="4" id="KW-1185">Reference proteome</keyword>
<feature type="compositionally biased region" description="Polar residues" evidence="1">
    <location>
        <begin position="436"/>
        <end position="447"/>
    </location>
</feature>
<keyword evidence="2" id="KW-1133">Transmembrane helix</keyword>
<gene>
    <name evidence="3" type="ORF">EYC84_000606</name>
</gene>
<organism evidence="3 4">
    <name type="scientific">Monilinia fructicola</name>
    <name type="common">Brown rot fungus</name>
    <name type="synonym">Ciboria fructicola</name>
    <dbReference type="NCBI Taxonomy" id="38448"/>
    <lineage>
        <taxon>Eukaryota</taxon>
        <taxon>Fungi</taxon>
        <taxon>Dikarya</taxon>
        <taxon>Ascomycota</taxon>
        <taxon>Pezizomycotina</taxon>
        <taxon>Leotiomycetes</taxon>
        <taxon>Helotiales</taxon>
        <taxon>Sclerotiniaceae</taxon>
        <taxon>Monilinia</taxon>
    </lineage>
</organism>
<keyword evidence="2" id="KW-0812">Transmembrane</keyword>
<evidence type="ECO:0000313" key="3">
    <source>
        <dbReference type="EMBL" id="KAA8571281.1"/>
    </source>
</evidence>
<feature type="region of interest" description="Disordered" evidence="1">
    <location>
        <begin position="151"/>
        <end position="176"/>
    </location>
</feature>
<dbReference type="InterPro" id="IPR052971">
    <property type="entry name" value="TRP_calcium_channel"/>
</dbReference>
<feature type="compositionally biased region" description="Basic and acidic residues" evidence="1">
    <location>
        <begin position="461"/>
        <end position="491"/>
    </location>
</feature>
<accession>A0A5M9JPV5</accession>
<feature type="compositionally biased region" description="Basic and acidic residues" evidence="1">
    <location>
        <begin position="424"/>
        <end position="434"/>
    </location>
</feature>
<reference evidence="3 4" key="1">
    <citation type="submission" date="2019-06" db="EMBL/GenBank/DDBJ databases">
        <title>Genome Sequence of the Brown Rot Fungal Pathogen Monilinia fructicola.</title>
        <authorList>
            <person name="De Miccolis Angelini R.M."/>
            <person name="Landi L."/>
            <person name="Abate D."/>
            <person name="Pollastro S."/>
            <person name="Romanazzi G."/>
            <person name="Faretra F."/>
        </authorList>
    </citation>
    <scope>NUCLEOTIDE SEQUENCE [LARGE SCALE GENOMIC DNA]</scope>
    <source>
        <strain evidence="3 4">Mfrc123</strain>
    </source>
</reference>
<feature type="transmembrane region" description="Helical" evidence="2">
    <location>
        <begin position="273"/>
        <end position="293"/>
    </location>
</feature>
<sequence>MDSTESPFERQKLVKLPSIAHDDPFVKVVKTLSIYFVDEIVLPSTFEQLRTTSAGNKIRILVEHLVESVTNPAIINAILTLKWHFSTLDVDDRGINETRASACEIVAWRFLSRVSERDAVDFCLYELPLPNLQPSTDGAADEQVEIQATEHSTLLPQFRERDSPPDTRPASQNKKTELLRSISHMGSFFTHDDMDDDEDDPTSSFTGLNGLEIAAVADCKKFLSQRIVQKIITGIWKGDITFWESLSEHTQKKAQFYNRKKSDPFSRLRVPRYIKAFEVLFFASFLFLYYAVLVERNPPLRLFMSSSTLRRTRIGLLKATHAPIVLAINLFEGISEHLQDPSSFPHTPIAGGPAAPPHSGGIGEATGDPTSGGTGTAEPAYKGKAKKKFLTSRTGTSHSLHFMDKPSIARDGEASPLVSGRWDGPVRGRKEMMSDQHASANCGNARNGNGKGCELNGKSASKGEEGRGSGEDANGDQRRGGEREHKLERKIDELTRKVEELTRLFVADKGLGAGAGAGGDDYDDDEL</sequence>
<dbReference type="AlphaFoldDB" id="A0A5M9JPV5"/>
<proteinExistence type="predicted"/>
<evidence type="ECO:0000313" key="4">
    <source>
        <dbReference type="Proteomes" id="UP000322873"/>
    </source>
</evidence>
<feature type="compositionally biased region" description="Gly residues" evidence="1">
    <location>
        <begin position="360"/>
        <end position="375"/>
    </location>
</feature>
<dbReference type="PANTHER" id="PTHR35859">
    <property type="entry name" value="NONSELECTIVE CATION CHANNEL PROTEIN"/>
    <property type="match status" value="1"/>
</dbReference>
<protein>
    <submittedName>
        <fullName evidence="3">Uncharacterized protein</fullName>
    </submittedName>
</protein>
<feature type="compositionally biased region" description="Low complexity" evidence="1">
    <location>
        <begin position="345"/>
        <end position="359"/>
    </location>
</feature>
<name>A0A5M9JPV5_MONFR</name>
<feature type="region of interest" description="Disordered" evidence="1">
    <location>
        <begin position="505"/>
        <end position="527"/>
    </location>
</feature>